<keyword evidence="2" id="KW-1185">Reference proteome</keyword>
<gene>
    <name evidence="1" type="ORF">DVR09_15405</name>
</gene>
<sequence length="204" mass="22173">MALKAYIALTGATKTAEASAEVIQEAHNLVEKGLDRFAIVQELLVRFGHVDDTRTSGRILATLHRRHGEAKARHDRTAPRTEKNGAHFDSTLAEEITLNNTIQAVMEDVEYDLSHVLLAAGLDYEAGIALLSLTADKRHRYEENDPMAKGFARLIEEGLALNISSQFSGGSLGITLSAAGEIVYRLVTGERKLPRRSAPTALAA</sequence>
<reference evidence="1 2" key="1">
    <citation type="submission" date="2018-07" db="EMBL/GenBank/DDBJ databases">
        <title>Genome sequence of Erythrobacter strain YH-07, an antagonistic bacterium isolated from Yellow Sea.</title>
        <authorList>
            <person name="Tang T."/>
            <person name="Liu Q."/>
            <person name="Sun X."/>
        </authorList>
    </citation>
    <scope>NUCLEOTIDE SEQUENCE [LARGE SCALE GENOMIC DNA]</scope>
    <source>
        <strain evidence="1 2">YH-07</strain>
        <plasmid evidence="1 2">unnamed</plasmid>
    </source>
</reference>
<dbReference type="EMBL" id="CP031358">
    <property type="protein sequence ID" value="AXK43840.1"/>
    <property type="molecule type" value="Genomic_DNA"/>
</dbReference>
<dbReference type="KEGG" id="err:DVR09_15405"/>
<organism evidence="1 2">
    <name type="scientific">Erythrobacter aureus</name>
    <dbReference type="NCBI Taxonomy" id="2182384"/>
    <lineage>
        <taxon>Bacteria</taxon>
        <taxon>Pseudomonadati</taxon>
        <taxon>Pseudomonadota</taxon>
        <taxon>Alphaproteobacteria</taxon>
        <taxon>Sphingomonadales</taxon>
        <taxon>Erythrobacteraceae</taxon>
        <taxon>Erythrobacter/Porphyrobacter group</taxon>
        <taxon>Erythrobacter</taxon>
    </lineage>
</organism>
<dbReference type="AlphaFoldDB" id="A0A345YIT8"/>
<evidence type="ECO:0000313" key="1">
    <source>
        <dbReference type="EMBL" id="AXK43840.1"/>
    </source>
</evidence>
<geneLocation type="plasmid" evidence="1 2">
    <name>unnamed</name>
</geneLocation>
<name>A0A345YIT8_9SPHN</name>
<keyword evidence="1" id="KW-0614">Plasmid</keyword>
<evidence type="ECO:0000313" key="2">
    <source>
        <dbReference type="Proteomes" id="UP000254508"/>
    </source>
</evidence>
<dbReference type="Proteomes" id="UP000254508">
    <property type="component" value="Plasmid unnamed"/>
</dbReference>
<dbReference type="OrthoDB" id="9803632at2"/>
<proteinExistence type="predicted"/>
<protein>
    <submittedName>
        <fullName evidence="1">Uncharacterized protein</fullName>
    </submittedName>
</protein>
<accession>A0A345YIT8</accession>